<accession>A0A2V1DNF5</accession>
<protein>
    <submittedName>
        <fullName evidence="1">Uncharacterized protein</fullName>
    </submittedName>
</protein>
<evidence type="ECO:0000313" key="1">
    <source>
        <dbReference type="EMBL" id="PVH99742.1"/>
    </source>
</evidence>
<reference evidence="1 2" key="1">
    <citation type="journal article" date="2018" name="Sci. Rep.">
        <title>Comparative genomics provides insights into the lifestyle and reveals functional heterogeneity of dark septate endophytic fungi.</title>
        <authorList>
            <person name="Knapp D.G."/>
            <person name="Nemeth J.B."/>
            <person name="Barry K."/>
            <person name="Hainaut M."/>
            <person name="Henrissat B."/>
            <person name="Johnson J."/>
            <person name="Kuo A."/>
            <person name="Lim J.H.P."/>
            <person name="Lipzen A."/>
            <person name="Nolan M."/>
            <person name="Ohm R.A."/>
            <person name="Tamas L."/>
            <person name="Grigoriev I.V."/>
            <person name="Spatafora J.W."/>
            <person name="Nagy L.G."/>
            <person name="Kovacs G.M."/>
        </authorList>
    </citation>
    <scope>NUCLEOTIDE SEQUENCE [LARGE SCALE GENOMIC DNA]</scope>
    <source>
        <strain evidence="1 2">DSE2036</strain>
    </source>
</reference>
<dbReference type="AlphaFoldDB" id="A0A2V1DNF5"/>
<dbReference type="Proteomes" id="UP000244855">
    <property type="component" value="Unassembled WGS sequence"/>
</dbReference>
<evidence type="ECO:0000313" key="2">
    <source>
        <dbReference type="Proteomes" id="UP000244855"/>
    </source>
</evidence>
<gene>
    <name evidence="1" type="ORF">DM02DRAFT_710579</name>
</gene>
<keyword evidence="2" id="KW-1185">Reference proteome</keyword>
<name>A0A2V1DNF5_9PLEO</name>
<organism evidence="1 2">
    <name type="scientific">Periconia macrospinosa</name>
    <dbReference type="NCBI Taxonomy" id="97972"/>
    <lineage>
        <taxon>Eukaryota</taxon>
        <taxon>Fungi</taxon>
        <taxon>Dikarya</taxon>
        <taxon>Ascomycota</taxon>
        <taxon>Pezizomycotina</taxon>
        <taxon>Dothideomycetes</taxon>
        <taxon>Pleosporomycetidae</taxon>
        <taxon>Pleosporales</taxon>
        <taxon>Massarineae</taxon>
        <taxon>Periconiaceae</taxon>
        <taxon>Periconia</taxon>
    </lineage>
</organism>
<sequence>MAWEAYPFHDPKKWSLAPGVLCFTFSDVINHVPKGFTLINNTAELVEKAAQSFIERHEEDATVVKEFLFWAWPNNFDQQGRRRTERGCSEEDVAALKELEISSMNYVKRWDLASASQSKKRKAGEDILPRKSKRACFMFDRGKVLTELIDKQTIENLNTILIEEKESHKTIKQELELHKTELIATRAQCLDLQKQVIEEKESHKTIKHELEPHKTELDATRAQCLDLQKQVSEQAIPLKKGEMKERELKDALQKLAIVDESNKSLRHQVEALECEQRAGATECKRLQNLLGDSPIEKSRLAELETALNAKKAECDTLKKELTELWVEATTEKQEDYSRATAMEECDEYYKLAWSLLEAWKGVLHVMKEVNVDLTTVNRISDAFWTKVAMSTAPETYQGISSCVGDMDGMAKLPIFRDAPGRSEDADGDTA</sequence>
<proteinExistence type="predicted"/>
<dbReference type="EMBL" id="KZ805386">
    <property type="protein sequence ID" value="PVH99742.1"/>
    <property type="molecule type" value="Genomic_DNA"/>
</dbReference>